<gene>
    <name evidence="2" type="ORF">CA615_00365</name>
</gene>
<keyword evidence="1" id="KW-0812">Transmembrane</keyword>
<sequence length="221" mass="24761">MDKNIENTLILKDEHIKYIKTSDRLRIIRKNIPQGNITIKTLVDTLINEGVYLLIIILVAPFLFPVSIPGSSTPFGVLIILLNFSILSNGHLHLPKFISKQVLTTETIDKFFDILHKALSYVELISKPRGKLVTNKHILKINAVITIILAFLLFLPLPIPFTDFIPSVAILLLAVSSLENDSYLMIIGYVATVITLAYFYSVGYIGVEIIRAVLNTILAYI</sequence>
<name>A0A328Q3R8_9EURY</name>
<feature type="transmembrane region" description="Helical" evidence="1">
    <location>
        <begin position="141"/>
        <end position="162"/>
    </location>
</feature>
<dbReference type="EMBL" id="NGJK01000005">
    <property type="protein sequence ID" value="RAP03774.1"/>
    <property type="molecule type" value="Genomic_DNA"/>
</dbReference>
<dbReference type="GeneID" id="3855191"/>
<dbReference type="AlphaFoldDB" id="A0A328Q3R8"/>
<dbReference type="Pfam" id="PF06055">
    <property type="entry name" value="ExoD"/>
    <property type="match status" value="1"/>
</dbReference>
<dbReference type="PIRSF" id="PIRSF033239">
    <property type="entry name" value="ExoD"/>
    <property type="match status" value="1"/>
</dbReference>
<evidence type="ECO:0000313" key="2">
    <source>
        <dbReference type="EMBL" id="RAP03774.1"/>
    </source>
</evidence>
<feature type="transmembrane region" description="Helical" evidence="1">
    <location>
        <begin position="74"/>
        <end position="92"/>
    </location>
</feature>
<dbReference type="RefSeq" id="WP_011405691.1">
    <property type="nucleotide sequence ID" value="NZ_LR698975.1"/>
</dbReference>
<proteinExistence type="predicted"/>
<dbReference type="Proteomes" id="UP000248557">
    <property type="component" value="Unassembled WGS sequence"/>
</dbReference>
<keyword evidence="1" id="KW-0472">Membrane</keyword>
<dbReference type="OMA" id="NCIPMPP"/>
<accession>A0A328Q3R8</accession>
<feature type="transmembrane region" description="Helical" evidence="1">
    <location>
        <begin position="50"/>
        <end position="68"/>
    </location>
</feature>
<feature type="transmembrane region" description="Helical" evidence="1">
    <location>
        <begin position="182"/>
        <end position="201"/>
    </location>
</feature>
<evidence type="ECO:0008006" key="4">
    <source>
        <dbReference type="Google" id="ProtNLM"/>
    </source>
</evidence>
<dbReference type="InterPro" id="IPR010331">
    <property type="entry name" value="ExoD"/>
</dbReference>
<protein>
    <recommendedName>
        <fullName evidence="4">Exopolysaccharide biosynthesis protein</fullName>
    </recommendedName>
</protein>
<evidence type="ECO:0000256" key="1">
    <source>
        <dbReference type="SAM" id="Phobius"/>
    </source>
</evidence>
<organism evidence="2 3">
    <name type="scientific">Methanosphaera stadtmanae</name>
    <dbReference type="NCBI Taxonomy" id="2317"/>
    <lineage>
        <taxon>Archaea</taxon>
        <taxon>Methanobacteriati</taxon>
        <taxon>Methanobacteriota</taxon>
        <taxon>Methanomada group</taxon>
        <taxon>Methanobacteria</taxon>
        <taxon>Methanobacteriales</taxon>
        <taxon>Methanobacteriaceae</taxon>
        <taxon>Methanosphaera</taxon>
    </lineage>
</organism>
<comment type="caution">
    <text evidence="2">The sequence shown here is derived from an EMBL/GenBank/DDBJ whole genome shotgun (WGS) entry which is preliminary data.</text>
</comment>
<dbReference type="PANTHER" id="PTHR41795">
    <property type="entry name" value="EXOPOLYSACCHARIDE SYNTHESIS PROTEIN"/>
    <property type="match status" value="1"/>
</dbReference>
<keyword evidence="1" id="KW-1133">Transmembrane helix</keyword>
<dbReference type="PANTHER" id="PTHR41795:SF1">
    <property type="entry name" value="EXOPOLYSACCHARIDE SYNTHESIS PROTEIN"/>
    <property type="match status" value="1"/>
</dbReference>
<reference evidence="2 3" key="1">
    <citation type="submission" date="2017-05" db="EMBL/GenBank/DDBJ databases">
        <title>Host range expansion of the Methanosphaera genus to humans and monogastric animals involves recent and extensive reduction in genome content.</title>
        <authorList>
            <person name="Hoedt E.C."/>
            <person name="Volmer J.G."/>
            <person name="Parks D.H."/>
            <person name="Rosewarne C.P."/>
            <person name="Denman S.E."/>
            <person name="Mcsweeney C.S."/>
            <person name="O Cuiv P."/>
            <person name="Hugenholtz P."/>
            <person name="Tyson G.W."/>
            <person name="Morrison M."/>
        </authorList>
    </citation>
    <scope>NUCLEOTIDE SEQUENCE [LARGE SCALE GENOMIC DNA]</scope>
    <source>
        <strain evidence="2 3">PA5</strain>
    </source>
</reference>
<evidence type="ECO:0000313" key="3">
    <source>
        <dbReference type="Proteomes" id="UP000248557"/>
    </source>
</evidence>